<dbReference type="PANTHER" id="PTHR21310:SF39">
    <property type="entry name" value="AMINOGLYCOSIDE PHOSPHOTRANSFERASE DOMAIN-CONTAINING PROTEIN"/>
    <property type="match status" value="1"/>
</dbReference>
<gene>
    <name evidence="2" type="ORF">CERSUDRAFT_124110</name>
</gene>
<accession>M2QYB1</accession>
<dbReference type="Pfam" id="PF01636">
    <property type="entry name" value="APH"/>
    <property type="match status" value="1"/>
</dbReference>
<dbReference type="HOGENOM" id="CLU_021768_2_1_1"/>
<reference evidence="2 3" key="1">
    <citation type="journal article" date="2012" name="Proc. Natl. Acad. Sci. U.S.A.">
        <title>Comparative genomics of Ceriporiopsis subvermispora and Phanerochaete chrysosporium provide insight into selective ligninolysis.</title>
        <authorList>
            <person name="Fernandez-Fueyo E."/>
            <person name="Ruiz-Duenas F.J."/>
            <person name="Ferreira P."/>
            <person name="Floudas D."/>
            <person name="Hibbett D.S."/>
            <person name="Canessa P."/>
            <person name="Larrondo L.F."/>
            <person name="James T.Y."/>
            <person name="Seelenfreund D."/>
            <person name="Lobos S."/>
            <person name="Polanco R."/>
            <person name="Tello M."/>
            <person name="Honda Y."/>
            <person name="Watanabe T."/>
            <person name="Watanabe T."/>
            <person name="Ryu J.S."/>
            <person name="Kubicek C.P."/>
            <person name="Schmoll M."/>
            <person name="Gaskell J."/>
            <person name="Hammel K.E."/>
            <person name="St John F.J."/>
            <person name="Vanden Wymelenberg A."/>
            <person name="Sabat G."/>
            <person name="Splinter BonDurant S."/>
            <person name="Syed K."/>
            <person name="Yadav J.S."/>
            <person name="Doddapaneni H."/>
            <person name="Subramanian V."/>
            <person name="Lavin J.L."/>
            <person name="Oguiza J.A."/>
            <person name="Perez G."/>
            <person name="Pisabarro A.G."/>
            <person name="Ramirez L."/>
            <person name="Santoyo F."/>
            <person name="Master E."/>
            <person name="Coutinho P.M."/>
            <person name="Henrissat B."/>
            <person name="Lombard V."/>
            <person name="Magnuson J.K."/>
            <person name="Kuees U."/>
            <person name="Hori C."/>
            <person name="Igarashi K."/>
            <person name="Samejima M."/>
            <person name="Held B.W."/>
            <person name="Barry K.W."/>
            <person name="LaButti K.M."/>
            <person name="Lapidus A."/>
            <person name="Lindquist E.A."/>
            <person name="Lucas S.M."/>
            <person name="Riley R."/>
            <person name="Salamov A.A."/>
            <person name="Hoffmeister D."/>
            <person name="Schwenk D."/>
            <person name="Hadar Y."/>
            <person name="Yarden O."/>
            <person name="de Vries R.P."/>
            <person name="Wiebenga A."/>
            <person name="Stenlid J."/>
            <person name="Eastwood D."/>
            <person name="Grigoriev I.V."/>
            <person name="Berka R.M."/>
            <person name="Blanchette R.A."/>
            <person name="Kersten P."/>
            <person name="Martinez A.T."/>
            <person name="Vicuna R."/>
            <person name="Cullen D."/>
        </authorList>
    </citation>
    <scope>NUCLEOTIDE SEQUENCE [LARGE SCALE GENOMIC DNA]</scope>
    <source>
        <strain evidence="2 3">B</strain>
    </source>
</reference>
<feature type="domain" description="Aminoglycoside phosphotransferase" evidence="1">
    <location>
        <begin position="80"/>
        <end position="252"/>
    </location>
</feature>
<dbReference type="InterPro" id="IPR002575">
    <property type="entry name" value="Aminoglycoside_PTrfase"/>
</dbReference>
<proteinExistence type="predicted"/>
<dbReference type="InterPro" id="IPR011009">
    <property type="entry name" value="Kinase-like_dom_sf"/>
</dbReference>
<organism evidence="2 3">
    <name type="scientific">Ceriporiopsis subvermispora (strain B)</name>
    <name type="common">White-rot fungus</name>
    <name type="synonym">Gelatoporia subvermispora</name>
    <dbReference type="NCBI Taxonomy" id="914234"/>
    <lineage>
        <taxon>Eukaryota</taxon>
        <taxon>Fungi</taxon>
        <taxon>Dikarya</taxon>
        <taxon>Basidiomycota</taxon>
        <taxon>Agaricomycotina</taxon>
        <taxon>Agaricomycetes</taxon>
        <taxon>Polyporales</taxon>
        <taxon>Gelatoporiaceae</taxon>
        <taxon>Gelatoporia</taxon>
    </lineage>
</organism>
<dbReference type="Gene3D" id="3.90.1200.10">
    <property type="match status" value="1"/>
</dbReference>
<dbReference type="EMBL" id="KB445797">
    <property type="protein sequence ID" value="EMD37145.1"/>
    <property type="molecule type" value="Genomic_DNA"/>
</dbReference>
<evidence type="ECO:0000313" key="3">
    <source>
        <dbReference type="Proteomes" id="UP000016930"/>
    </source>
</evidence>
<protein>
    <recommendedName>
        <fullName evidence="1">Aminoglycoside phosphotransferase domain-containing protein</fullName>
    </recommendedName>
</protein>
<evidence type="ECO:0000259" key="1">
    <source>
        <dbReference type="Pfam" id="PF01636"/>
    </source>
</evidence>
<dbReference type="PANTHER" id="PTHR21310">
    <property type="entry name" value="AMINOGLYCOSIDE PHOSPHOTRANSFERASE-RELATED-RELATED"/>
    <property type="match status" value="1"/>
</dbReference>
<dbReference type="AlphaFoldDB" id="M2QYB1"/>
<dbReference type="OrthoDB" id="4177236at2759"/>
<dbReference type="InterPro" id="IPR051678">
    <property type="entry name" value="AGP_Transferase"/>
</dbReference>
<evidence type="ECO:0000313" key="2">
    <source>
        <dbReference type="EMBL" id="EMD37145.1"/>
    </source>
</evidence>
<dbReference type="STRING" id="914234.M2QYB1"/>
<keyword evidence="3" id="KW-1185">Reference proteome</keyword>
<sequence length="296" mass="33966">MLSFFRSNEGPDSCSLPSDIDSLSDDEILKLQRNSSKLLPEYFIYKLTPGTVSKLSKDADEDPLDASEANAVNLVSTMTTIPVPRVCRVVKRSWDYLLVMDYIKGRPLSEAWKDLSTWQKLSVAFTLRRCVRQLRRLKASPTMPPGPLSAYGPPLCDSPIFGEIQTTRGPFSSYAEFTQFMNERHNMALDIDDLPDDHASRRDLLDTSEPLVFTHQDLNPRNIILGEDGRVWIVDWAWAGFYPLCFEYVAMQRQANNEVLLGYRHVLWEVLIPFICGLYFKQDKWLWNTSRGLAFI</sequence>
<dbReference type="SUPFAM" id="SSF56112">
    <property type="entry name" value="Protein kinase-like (PK-like)"/>
    <property type="match status" value="1"/>
</dbReference>
<dbReference type="Proteomes" id="UP000016930">
    <property type="component" value="Unassembled WGS sequence"/>
</dbReference>
<name>M2QYB1_CERS8</name>